<evidence type="ECO:0000256" key="1">
    <source>
        <dbReference type="ARBA" id="ARBA00004193"/>
    </source>
</evidence>
<organism evidence="8 9">
    <name type="scientific">Ilumatobacter coccineus (strain NBRC 103263 / KCTC 29153 / YM16-304)</name>
    <dbReference type="NCBI Taxonomy" id="1313172"/>
    <lineage>
        <taxon>Bacteria</taxon>
        <taxon>Bacillati</taxon>
        <taxon>Actinomycetota</taxon>
        <taxon>Acidimicrobiia</taxon>
        <taxon>Acidimicrobiales</taxon>
        <taxon>Ilumatobacteraceae</taxon>
        <taxon>Ilumatobacter</taxon>
    </lineage>
</organism>
<dbReference type="InterPro" id="IPR050957">
    <property type="entry name" value="BMP_lipoprotein"/>
</dbReference>
<dbReference type="PANTHER" id="PTHR34296">
    <property type="entry name" value="TRANSCRIPTIONAL ACTIVATOR PROTEIN MED"/>
    <property type="match status" value="1"/>
</dbReference>
<evidence type="ECO:0000256" key="5">
    <source>
        <dbReference type="ARBA" id="ARBA00023136"/>
    </source>
</evidence>
<dbReference type="AlphaFoldDB" id="A0A6C7DZR5"/>
<evidence type="ECO:0000256" key="6">
    <source>
        <dbReference type="ARBA" id="ARBA00023288"/>
    </source>
</evidence>
<evidence type="ECO:0000313" key="8">
    <source>
        <dbReference type="EMBL" id="BAN00360.1"/>
    </source>
</evidence>
<keyword evidence="4" id="KW-0732">Signal</keyword>
<dbReference type="GO" id="GO:0005886">
    <property type="term" value="C:plasma membrane"/>
    <property type="evidence" value="ECO:0007669"/>
    <property type="project" value="UniProtKB-SubCell"/>
</dbReference>
<reference evidence="8 9" key="1">
    <citation type="journal article" date="2013" name="Int. J. Syst. Evol. Microbiol.">
        <title>Ilumatobacter nonamiense sp. nov. and Ilumatobacter coccineum sp. nov., isolated from seashore sand.</title>
        <authorList>
            <person name="Matsumoto A."/>
            <person name="Kasai H."/>
            <person name="Matsuo Y."/>
            <person name="Shizuri Y."/>
            <person name="Ichikawa N."/>
            <person name="Fujita N."/>
            <person name="Omura S."/>
            <person name="Takahashi Y."/>
        </authorList>
    </citation>
    <scope>NUCLEOTIDE SEQUENCE [LARGE SCALE GENOMIC DNA]</scope>
    <source>
        <strain evidence="9">NBRC 103263 / KCTC 29153 / YM16-304</strain>
    </source>
</reference>
<feature type="domain" description="ABC transporter substrate-binding protein PnrA-like" evidence="7">
    <location>
        <begin position="73"/>
        <end position="338"/>
    </location>
</feature>
<dbReference type="SUPFAM" id="SSF53822">
    <property type="entry name" value="Periplasmic binding protein-like I"/>
    <property type="match status" value="1"/>
</dbReference>
<dbReference type="Proteomes" id="UP000011863">
    <property type="component" value="Chromosome"/>
</dbReference>
<evidence type="ECO:0000259" key="7">
    <source>
        <dbReference type="Pfam" id="PF02608"/>
    </source>
</evidence>
<sequence>MAVEQPLGAADPSGVLVFRMKYLPMALAAVVAVSACGSDEAAEPAEVAETAATVAADEPADEPADDAATDDLSVALLVGGPRDDGGFYQAMVDGLEDAADADGAMEVTVIENIAEGGDAGLEAAVQNAADSGDYDLIVAHGFDLVPGVARYAPDYPDQAFVTSLPVEGADNVAVYLTAFEETGYNAGFLAAQGKLLSGSDGAVGFLGGPGLPFEEQALFGFEQAVEQYAPGTEVVSVFTGTFEDPQLAQETATQMFQQGVVSLWNQQAAGQSGVYQACAATEGVVCFGNGIYSEAVSPDVVLASTTSDYGKLVPLWTERLRAGEWSPAIDILDLTNDGTSVTDATAAGLEALPDLQAAIDDYRAGAADLVVETMPTEG</sequence>
<keyword evidence="6" id="KW-0449">Lipoprotein</keyword>
<evidence type="ECO:0000256" key="4">
    <source>
        <dbReference type="ARBA" id="ARBA00022729"/>
    </source>
</evidence>
<protein>
    <submittedName>
        <fullName evidence="8">Putative nucleoside ABC transporter nucleoside-binding protein</fullName>
    </submittedName>
</protein>
<dbReference type="Gene3D" id="3.40.50.2300">
    <property type="match status" value="2"/>
</dbReference>
<evidence type="ECO:0000313" key="9">
    <source>
        <dbReference type="Proteomes" id="UP000011863"/>
    </source>
</evidence>
<gene>
    <name evidence="8" type="ORF">YM304_00460</name>
</gene>
<dbReference type="InterPro" id="IPR003760">
    <property type="entry name" value="PnrA-like"/>
</dbReference>
<keyword evidence="9" id="KW-1185">Reference proteome</keyword>
<comment type="similarity">
    <text evidence="2">Belongs to the BMP lipoprotein family.</text>
</comment>
<dbReference type="Pfam" id="PF02608">
    <property type="entry name" value="Bmp"/>
    <property type="match status" value="1"/>
</dbReference>
<keyword evidence="3" id="KW-1003">Cell membrane</keyword>
<keyword evidence="5" id="KW-0472">Membrane</keyword>
<dbReference type="PANTHER" id="PTHR34296:SF2">
    <property type="entry name" value="ABC TRANSPORTER GUANOSINE-BINDING PROTEIN NUPN"/>
    <property type="match status" value="1"/>
</dbReference>
<name>A0A6C7DZR5_ILUCY</name>
<proteinExistence type="inferred from homology"/>
<dbReference type="EMBL" id="AP012057">
    <property type="protein sequence ID" value="BAN00360.1"/>
    <property type="molecule type" value="Genomic_DNA"/>
</dbReference>
<evidence type="ECO:0000256" key="3">
    <source>
        <dbReference type="ARBA" id="ARBA00022475"/>
    </source>
</evidence>
<evidence type="ECO:0000256" key="2">
    <source>
        <dbReference type="ARBA" id="ARBA00008610"/>
    </source>
</evidence>
<comment type="subcellular location">
    <subcellularLocation>
        <location evidence="1">Cell membrane</location>
        <topology evidence="1">Lipid-anchor</topology>
    </subcellularLocation>
</comment>
<dbReference type="KEGG" id="aym:YM304_00460"/>
<accession>A0A6C7DZR5</accession>
<dbReference type="InterPro" id="IPR028082">
    <property type="entry name" value="Peripla_BP_I"/>
</dbReference>